<evidence type="ECO:0000256" key="3">
    <source>
        <dbReference type="ARBA" id="ARBA00022475"/>
    </source>
</evidence>
<evidence type="ECO:0000256" key="16">
    <source>
        <dbReference type="ARBA" id="ARBA00060723"/>
    </source>
</evidence>
<dbReference type="SUPFAM" id="SSF81324">
    <property type="entry name" value="Voltage-gated potassium channels"/>
    <property type="match status" value="1"/>
</dbReference>
<comment type="catalytic activity">
    <reaction evidence="14">
        <text>K(+)(in) = K(+)(out)</text>
        <dbReference type="Rhea" id="RHEA:29463"/>
        <dbReference type="ChEBI" id="CHEBI:29103"/>
    </reaction>
</comment>
<evidence type="ECO:0000259" key="26">
    <source>
        <dbReference type="PROSITE" id="PS50113"/>
    </source>
</evidence>
<dbReference type="InterPro" id="IPR003950">
    <property type="entry name" value="K_chnl_volt-dep_ELK"/>
</dbReference>
<dbReference type="InterPro" id="IPR035965">
    <property type="entry name" value="PAS-like_dom_sf"/>
</dbReference>
<dbReference type="GO" id="GO:0005242">
    <property type="term" value="F:inward rectifier potassium channel activity"/>
    <property type="evidence" value="ECO:0007669"/>
    <property type="project" value="UniProtKB-ARBA"/>
</dbReference>
<evidence type="ECO:0000256" key="11">
    <source>
        <dbReference type="ARBA" id="ARBA00023136"/>
    </source>
</evidence>
<keyword evidence="22" id="KW-0175">Coiled coil</keyword>
<evidence type="ECO:0000256" key="20">
    <source>
        <dbReference type="ARBA" id="ARBA00076368"/>
    </source>
</evidence>
<comment type="function">
    <text evidence="15">Pore-forming (alpha) subunit of a voltage-gated inwardly rectifying potassium channel. Charactherized by a fast rate of activation during depolarization followed by a rapid inactivation at much more depolarized value causing inward rectification due to a C-type inactivation mechanism. Exhibits a rapid recovery from inactivation.</text>
</comment>
<dbReference type="FunFam" id="1.10.1200.260:FF:000002">
    <property type="entry name" value="Potassium voltage-gated channel subfamily H member 8"/>
    <property type="match status" value="1"/>
</dbReference>
<evidence type="ECO:0000313" key="28">
    <source>
        <dbReference type="Proteomes" id="UP000694422"/>
    </source>
</evidence>
<dbReference type="InterPro" id="IPR000014">
    <property type="entry name" value="PAS"/>
</dbReference>
<evidence type="ECO:0000256" key="14">
    <source>
        <dbReference type="ARBA" id="ARBA00034430"/>
    </source>
</evidence>
<evidence type="ECO:0000256" key="19">
    <source>
        <dbReference type="ARBA" id="ARBA00075971"/>
    </source>
</evidence>
<protein>
    <recommendedName>
        <fullName evidence="18">Voltage-gated inwardly rectifying potassium channel KCNH3</fullName>
    </recommendedName>
    <alternativeName>
        <fullName evidence="20">Ether-a-go-go-like potassium channel 2</fullName>
    </alternativeName>
    <alternativeName>
        <fullName evidence="19">Potassium voltage-gated channel subfamily H member 3</fullName>
    </alternativeName>
    <alternativeName>
        <fullName evidence="21">Voltage-gated potassium channel subunit Kv12.2</fullName>
    </alternativeName>
</protein>
<dbReference type="Pfam" id="PF00520">
    <property type="entry name" value="Ion_trans"/>
    <property type="match status" value="1"/>
</dbReference>
<keyword evidence="13" id="KW-0407">Ion channel</keyword>
<keyword evidence="8" id="KW-0630">Potassium</keyword>
<evidence type="ECO:0000256" key="10">
    <source>
        <dbReference type="ARBA" id="ARBA00023065"/>
    </source>
</evidence>
<feature type="compositionally biased region" description="Polar residues" evidence="23">
    <location>
        <begin position="961"/>
        <end position="980"/>
    </location>
</feature>
<feature type="transmembrane region" description="Helical" evidence="24">
    <location>
        <begin position="444"/>
        <end position="462"/>
    </location>
</feature>
<keyword evidence="2" id="KW-0813">Transport</keyword>
<evidence type="ECO:0000256" key="9">
    <source>
        <dbReference type="ARBA" id="ARBA00022989"/>
    </source>
</evidence>
<reference evidence="27" key="1">
    <citation type="submission" date="2025-08" db="UniProtKB">
        <authorList>
            <consortium name="Ensembl"/>
        </authorList>
    </citation>
    <scope>IDENTIFICATION</scope>
</reference>
<feature type="transmembrane region" description="Helical" evidence="24">
    <location>
        <begin position="207"/>
        <end position="232"/>
    </location>
</feature>
<dbReference type="PROSITE" id="PS50112">
    <property type="entry name" value="PAS"/>
    <property type="match status" value="1"/>
</dbReference>
<dbReference type="PROSITE" id="PS50113">
    <property type="entry name" value="PAC"/>
    <property type="match status" value="1"/>
</dbReference>
<dbReference type="GO" id="GO:0034702">
    <property type="term" value="C:monoatomic ion channel complex"/>
    <property type="evidence" value="ECO:0007669"/>
    <property type="project" value="UniProtKB-KW"/>
</dbReference>
<sequence>MPKIRKFSPASDLCSLADSNFVLGNAQVAGLFPVVYCSDGFCDLTGFSRAEVMQRGCACSFLYGPDTSELVRQQIRKALDEHKEFKAELILYRKSGLPFWCLLDVIPIKNEKGEVALFLVSHKDISDTKNRGGPDSWKETGGGRRRYGRAGAKGFNANRRRSRAVLYHLSGHLQKQPKGKHKLNKGVFGEKPNLPEYKVAAIRKSPFILLHCGALRATWDGFILLATLYVAVTVPYSVCVSTAREPSAARGPPSVCDLAVEVLFILDIVLNFRTTFVSKSGQVVFAPKSICLHYVTTWFLLDVIAALPFDLLHAFKVNVYFGAHLLKTVRLLRLLRLLPRLDRYSQYSAVVLTLLMAVFALLAHWVACIWFYIGQQEIESSESELPEIGWLQELARRLETPYYLVGKRPVGENSSGQNDNCSSSSSSEANGTGLELLGGPSLRSAYITSLYFALSSLTSVGFGNVSANTDTEKIFSICTMLIGALMHAVVFGNVTAIIQRMYARRFLYHSRTRDLRDYIRIHRIPKPLKQRMLEYFQATWAVNNGIDTTELLQSLPDELRADIAMHLHKEGWPHRPQQMSPPALCTLGSMCMHPGKAIKEEHFPVVVGGFFDLCFLSPGKGDLIGCELPQREQVVKANADVKGLTYCVLQCLQLAGLHDSLALYPEFAPRFSRGLRGELSYNLGSGGGPAEVDTSSLSGDNTLMSTLEEKETDGEQGPTASPATADEPSSPLLSPGCTSSSSAAKLLSPRRTAPRPRLGGRGRPSRARALKAEASASAHPRTLEGLRLPPMPWNVPPDLSPRVVDGIEDGCGSDQHKFSFRVGQSGLECSSSPSPGPESGLLTVPLGPSEARNTDTLDKLRQAVMELSEQVLQMREGLQSLRQAVQLVLVPHGEGPCPRASGEGPCRGTVSASGLLQPLRVDTGTSSYLQPPVGSVLSGTWPHPRPGPPPLMAPWPWGPPASQSSPWPRATTLWTSTSDSEPPGSGELCSEPSTPASPPPEEGAGTGPPEPVSQAETTSTGEPPPGSGSRALPWDPHSLEMVLIGCHGPGTVQWTQEEGTGV</sequence>
<keyword evidence="9 24" id="KW-1133">Transmembrane helix</keyword>
<dbReference type="Proteomes" id="UP000694422">
    <property type="component" value="Unplaced"/>
</dbReference>
<dbReference type="SUPFAM" id="SSF55785">
    <property type="entry name" value="PYP-like sensor domain (PAS domain)"/>
    <property type="match status" value="1"/>
</dbReference>
<dbReference type="InterPro" id="IPR000700">
    <property type="entry name" value="PAS-assoc_C"/>
</dbReference>
<dbReference type="PANTHER" id="PTHR10217">
    <property type="entry name" value="VOLTAGE AND LIGAND GATED POTASSIUM CHANNEL"/>
    <property type="match status" value="1"/>
</dbReference>
<dbReference type="NCBIfam" id="TIGR00229">
    <property type="entry name" value="sensory_box"/>
    <property type="match status" value="1"/>
</dbReference>
<evidence type="ECO:0000256" key="12">
    <source>
        <dbReference type="ARBA" id="ARBA00023180"/>
    </source>
</evidence>
<evidence type="ECO:0000256" key="4">
    <source>
        <dbReference type="ARBA" id="ARBA00022538"/>
    </source>
</evidence>
<accession>A0A8C9PYK5</accession>
<keyword evidence="12" id="KW-0325">Glycoprotein</keyword>
<organism evidence="27 28">
    <name type="scientific">Spermophilus dauricus</name>
    <name type="common">Daurian ground squirrel</name>
    <dbReference type="NCBI Taxonomy" id="99837"/>
    <lineage>
        <taxon>Eukaryota</taxon>
        <taxon>Metazoa</taxon>
        <taxon>Chordata</taxon>
        <taxon>Craniata</taxon>
        <taxon>Vertebrata</taxon>
        <taxon>Euteleostomi</taxon>
        <taxon>Mammalia</taxon>
        <taxon>Eutheria</taxon>
        <taxon>Euarchontoglires</taxon>
        <taxon>Glires</taxon>
        <taxon>Rodentia</taxon>
        <taxon>Sciuromorpha</taxon>
        <taxon>Sciuridae</taxon>
        <taxon>Xerinae</taxon>
        <taxon>Marmotini</taxon>
        <taxon>Spermophilus</taxon>
    </lineage>
</organism>
<dbReference type="Gene3D" id="3.30.450.20">
    <property type="entry name" value="PAS domain"/>
    <property type="match status" value="1"/>
</dbReference>
<feature type="domain" description="PAC" evidence="26">
    <location>
        <begin position="85"/>
        <end position="137"/>
    </location>
</feature>
<dbReference type="InterPro" id="IPR018490">
    <property type="entry name" value="cNMP-bd_dom_sf"/>
</dbReference>
<feature type="region of interest" description="Disordered" evidence="23">
    <location>
        <begin position="708"/>
        <end position="790"/>
    </location>
</feature>
<keyword evidence="10" id="KW-0406">Ion transport</keyword>
<dbReference type="InterPro" id="IPR005821">
    <property type="entry name" value="Ion_trans_dom"/>
</dbReference>
<reference evidence="27" key="2">
    <citation type="submission" date="2025-09" db="UniProtKB">
        <authorList>
            <consortium name="Ensembl"/>
        </authorList>
    </citation>
    <scope>IDENTIFICATION</scope>
</reference>
<dbReference type="PRINTS" id="PR01465">
    <property type="entry name" value="ELKCHANNEL"/>
</dbReference>
<keyword evidence="11 24" id="KW-0472">Membrane</keyword>
<evidence type="ECO:0000259" key="25">
    <source>
        <dbReference type="PROSITE" id="PS50112"/>
    </source>
</evidence>
<dbReference type="InterPro" id="IPR003938">
    <property type="entry name" value="K_chnl_volt-dep_EAG/ELK/ERG"/>
</dbReference>
<evidence type="ECO:0000256" key="6">
    <source>
        <dbReference type="ARBA" id="ARBA00022826"/>
    </source>
</evidence>
<keyword evidence="4" id="KW-0633">Potassium transport</keyword>
<dbReference type="FunFam" id="2.60.120.10:FF:000061">
    <property type="entry name" value="Potassium voltage-gated channel subfamily H member 3"/>
    <property type="match status" value="1"/>
</dbReference>
<proteinExistence type="inferred from homology"/>
<evidence type="ECO:0000256" key="21">
    <source>
        <dbReference type="ARBA" id="ARBA00082966"/>
    </source>
</evidence>
<name>A0A8C9PYK5_SPEDA</name>
<comment type="subunit">
    <text evidence="17">The potassium channel is probably composed of a homo- or heterotetrameric complex of pore-forming alpha subunits that can associate with modulating beta subunits. Interacts with KCNE1 and KCNE3; these interactions regulate KCNH3 trafficking to the plasma membrane and its subsequent voltage-gated potassium channel activity.</text>
</comment>
<feature type="coiled-coil region" evidence="22">
    <location>
        <begin position="857"/>
        <end position="884"/>
    </location>
</feature>
<evidence type="ECO:0000256" key="13">
    <source>
        <dbReference type="ARBA" id="ARBA00023303"/>
    </source>
</evidence>
<feature type="transmembrane region" description="Helical" evidence="24">
    <location>
        <begin position="474"/>
        <end position="498"/>
    </location>
</feature>
<dbReference type="Pfam" id="PF13426">
    <property type="entry name" value="PAS_9"/>
    <property type="match status" value="1"/>
</dbReference>
<feature type="transmembrane region" description="Helical" evidence="24">
    <location>
        <begin position="347"/>
        <end position="373"/>
    </location>
</feature>
<keyword evidence="5 24" id="KW-0812">Transmembrane</keyword>
<dbReference type="InterPro" id="IPR001610">
    <property type="entry name" value="PAC"/>
</dbReference>
<feature type="compositionally biased region" description="Pro residues" evidence="23">
    <location>
        <begin position="943"/>
        <end position="959"/>
    </location>
</feature>
<dbReference type="PANTHER" id="PTHR10217:SF481">
    <property type="entry name" value="POTASSIUM VOLTAGE-GATED CHANNEL SUBFAMILY H MEMBER 3"/>
    <property type="match status" value="1"/>
</dbReference>
<evidence type="ECO:0000256" key="24">
    <source>
        <dbReference type="SAM" id="Phobius"/>
    </source>
</evidence>
<keyword evidence="3" id="KW-1003">Cell membrane</keyword>
<dbReference type="PRINTS" id="PR01463">
    <property type="entry name" value="EAGCHANLFMLY"/>
</dbReference>
<dbReference type="FunFam" id="3.30.450.20:FF:000001">
    <property type="entry name" value="Potassium voltage-gated channel subfamily H member 7"/>
    <property type="match status" value="1"/>
</dbReference>
<evidence type="ECO:0000256" key="8">
    <source>
        <dbReference type="ARBA" id="ARBA00022958"/>
    </source>
</evidence>
<comment type="subcellular location">
    <subcellularLocation>
        <location evidence="1">Cell membrane</location>
        <topology evidence="1">Multi-pass membrane protein</topology>
    </subcellularLocation>
</comment>
<keyword evidence="7" id="KW-0851">Voltage-gated channel</keyword>
<feature type="domain" description="PAS" evidence="25">
    <location>
        <begin position="34"/>
        <end position="82"/>
    </location>
</feature>
<dbReference type="GO" id="GO:0042391">
    <property type="term" value="P:regulation of membrane potential"/>
    <property type="evidence" value="ECO:0007669"/>
    <property type="project" value="TreeGrafter"/>
</dbReference>
<feature type="region of interest" description="Disordered" evidence="23">
    <location>
        <begin position="939"/>
        <end position="1036"/>
    </location>
</feature>
<evidence type="ECO:0000256" key="15">
    <source>
        <dbReference type="ARBA" id="ARBA00053640"/>
    </source>
</evidence>
<dbReference type="GO" id="GO:0005886">
    <property type="term" value="C:plasma membrane"/>
    <property type="evidence" value="ECO:0007669"/>
    <property type="project" value="UniProtKB-SubCell"/>
</dbReference>
<dbReference type="Gene3D" id="1.10.1200.260">
    <property type="match status" value="1"/>
</dbReference>
<dbReference type="SMART" id="SM00086">
    <property type="entry name" value="PAC"/>
    <property type="match status" value="1"/>
</dbReference>
<evidence type="ECO:0000256" key="23">
    <source>
        <dbReference type="SAM" id="MobiDB-lite"/>
    </source>
</evidence>
<dbReference type="Gene3D" id="1.10.287.70">
    <property type="match status" value="1"/>
</dbReference>
<dbReference type="InterPro" id="IPR050818">
    <property type="entry name" value="KCNH_animal-type"/>
</dbReference>
<evidence type="ECO:0000256" key="18">
    <source>
        <dbReference type="ARBA" id="ARBA00072860"/>
    </source>
</evidence>
<comment type="similarity">
    <text evidence="16">Belongs to the potassium channel family. H (Eag) (TC 1.A.1.20) subfamily. Kv12.2/KCNH3 sub-subfamily.</text>
</comment>
<evidence type="ECO:0000256" key="5">
    <source>
        <dbReference type="ARBA" id="ARBA00022692"/>
    </source>
</evidence>
<keyword evidence="6" id="KW-0631">Potassium channel</keyword>
<keyword evidence="28" id="KW-1185">Reference proteome</keyword>
<evidence type="ECO:0000256" key="22">
    <source>
        <dbReference type="SAM" id="Coils"/>
    </source>
</evidence>
<evidence type="ECO:0000313" key="27">
    <source>
        <dbReference type="Ensembl" id="ENSSDAP00000016428.1"/>
    </source>
</evidence>
<dbReference type="AlphaFoldDB" id="A0A8C9PYK5"/>
<dbReference type="SUPFAM" id="SSF51206">
    <property type="entry name" value="cAMP-binding domain-like"/>
    <property type="match status" value="1"/>
</dbReference>
<evidence type="ECO:0000256" key="2">
    <source>
        <dbReference type="ARBA" id="ARBA00022448"/>
    </source>
</evidence>
<dbReference type="CDD" id="cd00130">
    <property type="entry name" value="PAS"/>
    <property type="match status" value="1"/>
</dbReference>
<dbReference type="Ensembl" id="ENSSDAT00000018662.1">
    <property type="protein sequence ID" value="ENSSDAP00000016428.1"/>
    <property type="gene ID" value="ENSSDAG00000014810.1"/>
</dbReference>
<evidence type="ECO:0000256" key="7">
    <source>
        <dbReference type="ARBA" id="ARBA00022882"/>
    </source>
</evidence>
<feature type="compositionally biased region" description="Basic residues" evidence="23">
    <location>
        <begin position="752"/>
        <end position="769"/>
    </location>
</feature>
<evidence type="ECO:0000256" key="1">
    <source>
        <dbReference type="ARBA" id="ARBA00004651"/>
    </source>
</evidence>
<evidence type="ECO:0000256" key="17">
    <source>
        <dbReference type="ARBA" id="ARBA00065546"/>
    </source>
</evidence>